<keyword evidence="2" id="KW-1185">Reference proteome</keyword>
<name>A0A1G7J226_9RHOB</name>
<dbReference type="Pfam" id="PF11015">
    <property type="entry name" value="DUF2853"/>
    <property type="match status" value="1"/>
</dbReference>
<reference evidence="2" key="1">
    <citation type="submission" date="2016-10" db="EMBL/GenBank/DDBJ databases">
        <authorList>
            <person name="Varghese N."/>
            <person name="Submissions S."/>
        </authorList>
    </citation>
    <scope>NUCLEOTIDE SEQUENCE [LARGE SCALE GENOMIC DNA]</scope>
    <source>
        <strain evidence="2">DSM 16477</strain>
    </source>
</reference>
<evidence type="ECO:0000313" key="2">
    <source>
        <dbReference type="Proteomes" id="UP000199399"/>
    </source>
</evidence>
<dbReference type="SUPFAM" id="SSF158587">
    <property type="entry name" value="Jann4075-like"/>
    <property type="match status" value="1"/>
</dbReference>
<dbReference type="Proteomes" id="UP000199399">
    <property type="component" value="Unassembled WGS sequence"/>
</dbReference>
<accession>A0A1G7J226</accession>
<dbReference type="EMBL" id="FNBP01000001">
    <property type="protein sequence ID" value="SDF18908.1"/>
    <property type="molecule type" value="Genomic_DNA"/>
</dbReference>
<proteinExistence type="predicted"/>
<sequence>MGKRDEWIAKYAEDLRNKCGMEPDMDLLTKVTIGCGPSIYNADAQTVSAGDTEELNTVKNNFLVKKLGLPDDEHLMGGIQKAIETYGRSERNKYRAVVYYMLVKHFGKESAYS</sequence>
<dbReference type="Gene3D" id="1.10.238.120">
    <property type="entry name" value="Jann4075-like"/>
    <property type="match status" value="1"/>
</dbReference>
<protein>
    <recommendedName>
        <fullName evidence="3">DUF2853 domain-containing protein</fullName>
    </recommendedName>
</protein>
<evidence type="ECO:0000313" key="1">
    <source>
        <dbReference type="EMBL" id="SDF18908.1"/>
    </source>
</evidence>
<dbReference type="STRING" id="218672.SAMN04489759_101549"/>
<dbReference type="InterPro" id="IPR023154">
    <property type="entry name" value="Jann4075-like_sf"/>
</dbReference>
<organism evidence="1 2">
    <name type="scientific">Sulfitobacter delicatus</name>
    <dbReference type="NCBI Taxonomy" id="218672"/>
    <lineage>
        <taxon>Bacteria</taxon>
        <taxon>Pseudomonadati</taxon>
        <taxon>Pseudomonadota</taxon>
        <taxon>Alphaproteobacteria</taxon>
        <taxon>Rhodobacterales</taxon>
        <taxon>Roseobacteraceae</taxon>
        <taxon>Sulfitobacter</taxon>
    </lineage>
</organism>
<evidence type="ECO:0008006" key="3">
    <source>
        <dbReference type="Google" id="ProtNLM"/>
    </source>
</evidence>
<dbReference type="OrthoDB" id="9812542at2"/>
<dbReference type="RefSeq" id="WP_093738895.1">
    <property type="nucleotide sequence ID" value="NZ_FNBP01000001.1"/>
</dbReference>
<dbReference type="InterPro" id="IPR021274">
    <property type="entry name" value="DUF2853"/>
</dbReference>
<gene>
    <name evidence="1" type="ORF">SAMN04489759_101549</name>
</gene>
<dbReference type="AlphaFoldDB" id="A0A1G7J226"/>